<evidence type="ECO:0000313" key="4">
    <source>
        <dbReference type="Proteomes" id="UP000324354"/>
    </source>
</evidence>
<organism evidence="3 4">
    <name type="scientific">Pyrococcus furiosus (strain ATCC 43587 / DSM 3638 / JCM 8422 / Vc1)</name>
    <dbReference type="NCBI Taxonomy" id="186497"/>
    <lineage>
        <taxon>Archaea</taxon>
        <taxon>Methanobacteriati</taxon>
        <taxon>Methanobacteriota</taxon>
        <taxon>Thermococci</taxon>
        <taxon>Thermococcales</taxon>
        <taxon>Thermococcaceae</taxon>
        <taxon>Pyrococcus</taxon>
    </lineage>
</organism>
<evidence type="ECO:0000313" key="3">
    <source>
        <dbReference type="EMBL" id="QEK78291.1"/>
    </source>
</evidence>
<accession>A0A5C0XNR4</accession>
<reference evidence="3 4" key="1">
    <citation type="submission" date="2017-08" db="EMBL/GenBank/DDBJ databases">
        <title>Resequencing and Reannotation of the genome of Pyrococcus furiosus type strain DSM3638.</title>
        <authorList>
            <person name="Reichelt R.M."/>
            <person name="Bunk B."/>
        </authorList>
    </citation>
    <scope>NUCLEOTIDE SEQUENCE [LARGE SCALE GENOMIC DNA]</scope>
    <source>
        <strain evidence="3 4">DSM 3638</strain>
    </source>
</reference>
<dbReference type="InterPro" id="IPR041682">
    <property type="entry name" value="AAA_14"/>
</dbReference>
<evidence type="ECO:0000259" key="2">
    <source>
        <dbReference type="Pfam" id="PF13635"/>
    </source>
</evidence>
<dbReference type="PANTHER" id="PTHR33295">
    <property type="entry name" value="ATPASE"/>
    <property type="match status" value="1"/>
</dbReference>
<dbReference type="AlphaFoldDB" id="A0A5C0XNR4"/>
<feature type="domain" description="DUF4143" evidence="2">
    <location>
        <begin position="254"/>
        <end position="395"/>
    </location>
</feature>
<dbReference type="GeneID" id="41712390"/>
<evidence type="ECO:0000259" key="1">
    <source>
        <dbReference type="Pfam" id="PF13173"/>
    </source>
</evidence>
<sequence length="435" mass="50858">MIEHFNPWWKGKEGIKEDEDYRKWVESEIKWVPDIIKEILLEPFSLNIIFGPRQVGKTTLLKLIVKKLLDEGINPRSIFYLRCDYISDYKELMNVIDEYLEIREIEGIRSSYILLDEVTFPREWFRAIKLYIDMGKFKNDVLILTGSTSMHTKGEVETFPGRRGKGKDVVMLPLTFREFIKIASPKLHSLLPRINSLDKVEECLKAVPFIKELNKLFKLYLLSGGFPRAVKDILRYNKVSEETYETYISWMRGDILKLGKSEEVARRIMKAIIKKLPSPVSWHGIAKEIDIGSHKTVFNYIELFERMFLVKVLPYIDPNKLEVDFRREKKVHLIDPFLYHLVSRWTLTEEPSEDKIVESVVATHVARRYEVGYWRDGREIDVVTRDGIGIEVKWSDNIKASPVKVGKIRKVITLSKSKFSRDPLVIPVSVFLSCI</sequence>
<proteinExistence type="predicted"/>
<dbReference type="Pfam" id="PF13635">
    <property type="entry name" value="DUF4143"/>
    <property type="match status" value="1"/>
</dbReference>
<dbReference type="Pfam" id="PF13173">
    <property type="entry name" value="AAA_14"/>
    <property type="match status" value="1"/>
</dbReference>
<dbReference type="RefSeq" id="WP_011011703.1">
    <property type="nucleotide sequence ID" value="NC_003413.1"/>
</dbReference>
<dbReference type="InterPro" id="IPR025420">
    <property type="entry name" value="DUF4143"/>
</dbReference>
<dbReference type="Proteomes" id="UP000324354">
    <property type="component" value="Chromosome"/>
</dbReference>
<dbReference type="GeneID" id="13302397"/>
<dbReference type="Gene3D" id="3.40.50.300">
    <property type="entry name" value="P-loop containing nucleotide triphosphate hydrolases"/>
    <property type="match status" value="1"/>
</dbReference>
<dbReference type="InterPro" id="IPR027417">
    <property type="entry name" value="P-loop_NTPase"/>
</dbReference>
<dbReference type="PANTHER" id="PTHR33295:SF18">
    <property type="entry name" value="AAA+ ATPASE DOMAIN-CONTAINING PROTEIN"/>
    <property type="match status" value="1"/>
</dbReference>
<feature type="domain" description="AAA" evidence="1">
    <location>
        <begin position="47"/>
        <end position="179"/>
    </location>
</feature>
<gene>
    <name evidence="3" type="ORF">PFDSM3638_02935</name>
</gene>
<dbReference type="OrthoDB" id="371918at2157"/>
<dbReference type="SUPFAM" id="SSF52540">
    <property type="entry name" value="P-loop containing nucleoside triphosphate hydrolases"/>
    <property type="match status" value="1"/>
</dbReference>
<protein>
    <submittedName>
        <fullName evidence="3">ATPase</fullName>
    </submittedName>
</protein>
<name>A0A5C0XNR4_PYRFU</name>
<dbReference type="EMBL" id="CP023154">
    <property type="protein sequence ID" value="QEK78291.1"/>
    <property type="molecule type" value="Genomic_DNA"/>
</dbReference>